<sequence>MHGFWVLGFARAAGLNFFFNLLYPMNCNKWSIDVEFQDRKTKIYSATKACSGELATERASHLIESLIATNEGIWYVVLLYWRTELYMLAQEGLGGYCWIIGVRLVLHQVPHGK</sequence>
<evidence type="ECO:0000313" key="2">
    <source>
        <dbReference type="Proteomes" id="UP000322873"/>
    </source>
</evidence>
<dbReference type="EMBL" id="VICG01000014">
    <property type="protein sequence ID" value="KAA8565165.1"/>
    <property type="molecule type" value="Genomic_DNA"/>
</dbReference>
<evidence type="ECO:0000313" key="1">
    <source>
        <dbReference type="EMBL" id="KAA8565165.1"/>
    </source>
</evidence>
<accession>A0A5M9JD65</accession>
<protein>
    <submittedName>
        <fullName evidence="1">Uncharacterized protein</fullName>
    </submittedName>
</protein>
<organism evidence="1 2">
    <name type="scientific">Monilinia fructicola</name>
    <name type="common">Brown rot fungus</name>
    <name type="synonym">Ciboria fructicola</name>
    <dbReference type="NCBI Taxonomy" id="38448"/>
    <lineage>
        <taxon>Eukaryota</taxon>
        <taxon>Fungi</taxon>
        <taxon>Dikarya</taxon>
        <taxon>Ascomycota</taxon>
        <taxon>Pezizomycotina</taxon>
        <taxon>Leotiomycetes</taxon>
        <taxon>Helotiales</taxon>
        <taxon>Sclerotiniaceae</taxon>
        <taxon>Monilinia</taxon>
    </lineage>
</organism>
<proteinExistence type="predicted"/>
<gene>
    <name evidence="1" type="ORF">EYC84_010906</name>
</gene>
<reference evidence="1 2" key="1">
    <citation type="submission" date="2019-06" db="EMBL/GenBank/DDBJ databases">
        <title>Genome Sequence of the Brown Rot Fungal Pathogen Monilinia fructicola.</title>
        <authorList>
            <person name="De Miccolis Angelini R.M."/>
            <person name="Landi L."/>
            <person name="Abate D."/>
            <person name="Pollastro S."/>
            <person name="Romanazzi G."/>
            <person name="Faretra F."/>
        </authorList>
    </citation>
    <scope>NUCLEOTIDE SEQUENCE [LARGE SCALE GENOMIC DNA]</scope>
    <source>
        <strain evidence="1 2">Mfrc123</strain>
    </source>
</reference>
<comment type="caution">
    <text evidence="1">The sequence shown here is derived from an EMBL/GenBank/DDBJ whole genome shotgun (WGS) entry which is preliminary data.</text>
</comment>
<keyword evidence="2" id="KW-1185">Reference proteome</keyword>
<dbReference type="AlphaFoldDB" id="A0A5M9JD65"/>
<name>A0A5M9JD65_MONFR</name>
<dbReference type="Proteomes" id="UP000322873">
    <property type="component" value="Unassembled WGS sequence"/>
</dbReference>